<dbReference type="Proteomes" id="UP000299084">
    <property type="component" value="Unassembled WGS sequence"/>
</dbReference>
<comment type="caution">
    <text evidence="1">The sequence shown here is derived from an EMBL/GenBank/DDBJ whole genome shotgun (WGS) entry which is preliminary data.</text>
</comment>
<dbReference type="Gene3D" id="3.20.20.140">
    <property type="entry name" value="Metal-dependent hydrolases"/>
    <property type="match status" value="1"/>
</dbReference>
<evidence type="ECO:0000313" key="1">
    <source>
        <dbReference type="EMBL" id="KAB1279834.1"/>
    </source>
</evidence>
<evidence type="ECO:0000313" key="2">
    <source>
        <dbReference type="Proteomes" id="UP000299084"/>
    </source>
</evidence>
<dbReference type="AlphaFoldDB" id="A0A5N4E951"/>
<proteinExistence type="predicted"/>
<sequence length="63" mass="6806">MLDAIRRAVMVSNTLSINKINAKSLTLKEVFRLATLGGSQGNDHFISLLHSVQPCQSVPLTAV</sequence>
<protein>
    <submittedName>
        <fullName evidence="1">Guanine deaminase</fullName>
    </submittedName>
</protein>
<name>A0A5N4E951_CAMDR</name>
<organism evidence="1 2">
    <name type="scientific">Camelus dromedarius</name>
    <name type="common">Dromedary</name>
    <name type="synonym">Arabian camel</name>
    <dbReference type="NCBI Taxonomy" id="9838"/>
    <lineage>
        <taxon>Eukaryota</taxon>
        <taxon>Metazoa</taxon>
        <taxon>Chordata</taxon>
        <taxon>Craniata</taxon>
        <taxon>Vertebrata</taxon>
        <taxon>Euteleostomi</taxon>
        <taxon>Mammalia</taxon>
        <taxon>Eutheria</taxon>
        <taxon>Laurasiatheria</taxon>
        <taxon>Artiodactyla</taxon>
        <taxon>Tylopoda</taxon>
        <taxon>Camelidae</taxon>
        <taxon>Camelus</taxon>
    </lineage>
</organism>
<gene>
    <name evidence="1" type="ORF">Cadr_000015763</name>
</gene>
<reference evidence="1 2" key="1">
    <citation type="journal article" date="2019" name="Mol. Ecol. Resour.">
        <title>Improving Illumina assemblies with Hi-C and long reads: an example with the North African dromedary.</title>
        <authorList>
            <person name="Elbers J.P."/>
            <person name="Rogers M.F."/>
            <person name="Perelman P.L."/>
            <person name="Proskuryakova A.A."/>
            <person name="Serdyukova N.A."/>
            <person name="Johnson W.E."/>
            <person name="Horin P."/>
            <person name="Corander J."/>
            <person name="Murphy D."/>
            <person name="Burger P.A."/>
        </authorList>
    </citation>
    <scope>NUCLEOTIDE SEQUENCE [LARGE SCALE GENOMIC DNA]</scope>
    <source>
        <strain evidence="1">Drom800</strain>
        <tissue evidence="1">Blood</tissue>
    </source>
</reference>
<keyword evidence="2" id="KW-1185">Reference proteome</keyword>
<accession>A0A5N4E951</accession>
<dbReference type="EMBL" id="JWIN03000004">
    <property type="protein sequence ID" value="KAB1279834.1"/>
    <property type="molecule type" value="Genomic_DNA"/>
</dbReference>